<dbReference type="EMBL" id="JAKLTR010000001">
    <property type="protein sequence ID" value="MCG2612698.1"/>
    <property type="molecule type" value="Genomic_DNA"/>
</dbReference>
<protein>
    <submittedName>
        <fullName evidence="7">Aminotransferase class V-fold PLP-dependent enzyme</fullName>
    </submittedName>
</protein>
<keyword evidence="5 6" id="KW-0456">Lyase</keyword>
<keyword evidence="4 6" id="KW-0663">Pyridoxal phosphate</keyword>
<sequence length="479" mass="53414">MNASEKSLDPENWEELESLGHRMITDLFNQLRHVRNQPVWQSIPAKQKEKWKDSLPDLPGNLCAVYEQLQESLIPYPTGNGHPRFFAWADGAGNPVAMLAALLAAGMNPNVCAGEQSALYLEQQVISWMKEYLCFPAGASGVLVSSGSMANLTALLVARNNYSKVIRQNGLSTLDGQLVLYTSVETHSCIDKAADIMGLGRNAVRRIEVNDKFQIDLRKLESRIKKDRAEGFIPFCIVATVGTVNTGAVDPLRELASLCQQEQLWLHIDGAYGAWAAAEDGPVKQEDISLADSLSFDMHKWIHIPFAVGCTLIKNRLLHRETFEVQADYLVRHERGLFSGPDMIADYGIDMSRGFKSLEIWMTIKTYGISQLRQLIRQNMEQAIYAAALIINEPALELMAPVTLNVVCFRFIADPDKTNAINREILMRLQEDGTASLSYAMLNGSYCLRAMVMNHRTQRTDLDILIKEVLKIGSALVAV</sequence>
<dbReference type="GO" id="GO:0008483">
    <property type="term" value="F:transaminase activity"/>
    <property type="evidence" value="ECO:0007669"/>
    <property type="project" value="UniProtKB-KW"/>
</dbReference>
<organism evidence="7 8">
    <name type="scientific">Terrimonas ginsenosidimutans</name>
    <dbReference type="NCBI Taxonomy" id="2908004"/>
    <lineage>
        <taxon>Bacteria</taxon>
        <taxon>Pseudomonadati</taxon>
        <taxon>Bacteroidota</taxon>
        <taxon>Chitinophagia</taxon>
        <taxon>Chitinophagales</taxon>
        <taxon>Chitinophagaceae</taxon>
        <taxon>Terrimonas</taxon>
    </lineage>
</organism>
<dbReference type="InterPro" id="IPR010977">
    <property type="entry name" value="Aromatic_deC"/>
</dbReference>
<keyword evidence="8" id="KW-1185">Reference proteome</keyword>
<dbReference type="PANTHER" id="PTHR11999">
    <property type="entry name" value="GROUP II PYRIDOXAL-5-PHOSPHATE DECARBOXYLASE"/>
    <property type="match status" value="1"/>
</dbReference>
<dbReference type="InterPro" id="IPR015424">
    <property type="entry name" value="PyrdxlP-dep_Trfase"/>
</dbReference>
<keyword evidence="7" id="KW-0032">Aminotransferase</keyword>
<dbReference type="Proteomes" id="UP001165367">
    <property type="component" value="Unassembled WGS sequence"/>
</dbReference>
<dbReference type="PANTHER" id="PTHR11999:SF70">
    <property type="entry name" value="MIP05841P"/>
    <property type="match status" value="1"/>
</dbReference>
<evidence type="ECO:0000313" key="7">
    <source>
        <dbReference type="EMBL" id="MCG2612698.1"/>
    </source>
</evidence>
<dbReference type="Pfam" id="PF00282">
    <property type="entry name" value="Pyridoxal_deC"/>
    <property type="match status" value="1"/>
</dbReference>
<gene>
    <name evidence="7" type="ORF">LZZ85_00340</name>
</gene>
<evidence type="ECO:0000256" key="6">
    <source>
        <dbReference type="RuleBase" id="RU000382"/>
    </source>
</evidence>
<evidence type="ECO:0000256" key="5">
    <source>
        <dbReference type="ARBA" id="ARBA00023239"/>
    </source>
</evidence>
<evidence type="ECO:0000256" key="2">
    <source>
        <dbReference type="ARBA" id="ARBA00009533"/>
    </source>
</evidence>
<keyword evidence="3" id="KW-0210">Decarboxylase</keyword>
<comment type="cofactor">
    <cofactor evidence="1 6">
        <name>pyridoxal 5'-phosphate</name>
        <dbReference type="ChEBI" id="CHEBI:597326"/>
    </cofactor>
</comment>
<dbReference type="InterPro" id="IPR015422">
    <property type="entry name" value="PyrdxlP-dep_Trfase_small"/>
</dbReference>
<evidence type="ECO:0000256" key="4">
    <source>
        <dbReference type="ARBA" id="ARBA00022898"/>
    </source>
</evidence>
<evidence type="ECO:0000313" key="8">
    <source>
        <dbReference type="Proteomes" id="UP001165367"/>
    </source>
</evidence>
<dbReference type="SUPFAM" id="SSF53383">
    <property type="entry name" value="PLP-dependent transferases"/>
    <property type="match status" value="1"/>
</dbReference>
<accession>A0ABS9KK47</accession>
<dbReference type="InterPro" id="IPR015421">
    <property type="entry name" value="PyrdxlP-dep_Trfase_major"/>
</dbReference>
<comment type="similarity">
    <text evidence="2 6">Belongs to the group II decarboxylase family.</text>
</comment>
<dbReference type="Gene3D" id="1.20.1340.10">
    <property type="entry name" value="dopa decarboxylase, N-terminal domain"/>
    <property type="match status" value="1"/>
</dbReference>
<dbReference type="InterPro" id="IPR002129">
    <property type="entry name" value="PyrdxlP-dep_de-COase"/>
</dbReference>
<dbReference type="RefSeq" id="WP_237867927.1">
    <property type="nucleotide sequence ID" value="NZ_JAKLTR010000001.1"/>
</dbReference>
<evidence type="ECO:0000256" key="1">
    <source>
        <dbReference type="ARBA" id="ARBA00001933"/>
    </source>
</evidence>
<reference evidence="7" key="1">
    <citation type="submission" date="2022-01" db="EMBL/GenBank/DDBJ databases">
        <authorList>
            <person name="Jo J.-H."/>
            <person name="Im W.-T."/>
        </authorList>
    </citation>
    <scope>NUCLEOTIDE SEQUENCE</scope>
    <source>
        <strain evidence="7">NA20</strain>
    </source>
</reference>
<evidence type="ECO:0000256" key="3">
    <source>
        <dbReference type="ARBA" id="ARBA00022793"/>
    </source>
</evidence>
<keyword evidence="7" id="KW-0808">Transferase</keyword>
<dbReference type="Gene3D" id="3.40.640.10">
    <property type="entry name" value="Type I PLP-dependent aspartate aminotransferase-like (Major domain)"/>
    <property type="match status" value="1"/>
</dbReference>
<comment type="caution">
    <text evidence="7">The sequence shown here is derived from an EMBL/GenBank/DDBJ whole genome shotgun (WGS) entry which is preliminary data.</text>
</comment>
<proteinExistence type="inferred from homology"/>
<name>A0ABS9KK47_9BACT</name>
<dbReference type="Gene3D" id="3.90.1150.10">
    <property type="entry name" value="Aspartate Aminotransferase, domain 1"/>
    <property type="match status" value="1"/>
</dbReference>
<dbReference type="PRINTS" id="PR00800">
    <property type="entry name" value="YHDCRBOXLASE"/>
</dbReference>